<gene>
    <name evidence="4" type="ORF">N7452_006490</name>
</gene>
<evidence type="ECO:0000256" key="1">
    <source>
        <dbReference type="SAM" id="MobiDB-lite"/>
    </source>
</evidence>
<feature type="transmembrane region" description="Helical" evidence="2">
    <location>
        <begin position="200"/>
        <end position="220"/>
    </location>
</feature>
<evidence type="ECO:0000313" key="5">
    <source>
        <dbReference type="Proteomes" id="UP001147695"/>
    </source>
</evidence>
<comment type="caution">
    <text evidence="4">The sequence shown here is derived from an EMBL/GenBank/DDBJ whole genome shotgun (WGS) entry which is preliminary data.</text>
</comment>
<keyword evidence="3" id="KW-0732">Signal</keyword>
<name>A0A9W9QKN8_PENBR</name>
<dbReference type="AlphaFoldDB" id="A0A9W9QKN8"/>
<accession>A0A9W9QKN8</accession>
<keyword evidence="2" id="KW-1133">Transmembrane helix</keyword>
<dbReference type="SUPFAM" id="SSF49503">
    <property type="entry name" value="Cupredoxins"/>
    <property type="match status" value="1"/>
</dbReference>
<sequence length="221" mass="23035">MKASHFILAVLPLINAQYGNAGKTTSASSTAASAPSTIHKVDVGEDGFTFDPDTLNVPPGESVEFHFYPQNHSVAQASFDNPCHPANSTSFSSGFLPTTQESRTVFTVTINDTRPIWYYCGQVGHCQAGMVGVINPPSNDQETLENFKQAAANTDGSTIPATVQGGLLGETKESTSSTTTQATTQTTRPTASSTSSGSSIATAVGMAIVMALSCFVSLAMI</sequence>
<keyword evidence="2" id="KW-0472">Membrane</keyword>
<feature type="chain" id="PRO_5040844231" description="Cupredoxin" evidence="3">
    <location>
        <begin position="22"/>
        <end position="221"/>
    </location>
</feature>
<feature type="region of interest" description="Disordered" evidence="1">
    <location>
        <begin position="169"/>
        <end position="197"/>
    </location>
</feature>
<organism evidence="4 5">
    <name type="scientific">Penicillium brevicompactum</name>
    <dbReference type="NCBI Taxonomy" id="5074"/>
    <lineage>
        <taxon>Eukaryota</taxon>
        <taxon>Fungi</taxon>
        <taxon>Dikarya</taxon>
        <taxon>Ascomycota</taxon>
        <taxon>Pezizomycotina</taxon>
        <taxon>Eurotiomycetes</taxon>
        <taxon>Eurotiomycetidae</taxon>
        <taxon>Eurotiales</taxon>
        <taxon>Aspergillaceae</taxon>
        <taxon>Penicillium</taxon>
    </lineage>
</organism>
<evidence type="ECO:0008006" key="6">
    <source>
        <dbReference type="Google" id="ProtNLM"/>
    </source>
</evidence>
<proteinExistence type="predicted"/>
<protein>
    <recommendedName>
        <fullName evidence="6">Cupredoxin</fullName>
    </recommendedName>
</protein>
<dbReference type="InterPro" id="IPR052953">
    <property type="entry name" value="Ser-rich/MCO-related"/>
</dbReference>
<evidence type="ECO:0000313" key="4">
    <source>
        <dbReference type="EMBL" id="KAJ5339762.1"/>
    </source>
</evidence>
<dbReference type="EMBL" id="JAPZBQ010000003">
    <property type="protein sequence ID" value="KAJ5339762.1"/>
    <property type="molecule type" value="Genomic_DNA"/>
</dbReference>
<reference evidence="4" key="1">
    <citation type="submission" date="2022-12" db="EMBL/GenBank/DDBJ databases">
        <authorList>
            <person name="Petersen C."/>
        </authorList>
    </citation>
    <scope>NUCLEOTIDE SEQUENCE</scope>
    <source>
        <strain evidence="4">IBT 35673</strain>
    </source>
</reference>
<dbReference type="PANTHER" id="PTHR34883">
    <property type="entry name" value="SERINE-RICH PROTEIN, PUTATIVE-RELATED-RELATED"/>
    <property type="match status" value="1"/>
</dbReference>
<dbReference type="Gene3D" id="2.60.40.420">
    <property type="entry name" value="Cupredoxins - blue copper proteins"/>
    <property type="match status" value="1"/>
</dbReference>
<dbReference type="CDD" id="cd00920">
    <property type="entry name" value="Cupredoxin"/>
    <property type="match status" value="1"/>
</dbReference>
<dbReference type="PANTHER" id="PTHR34883:SF15">
    <property type="entry name" value="EXTRACELLULAR SERINE-RICH PROTEIN"/>
    <property type="match status" value="1"/>
</dbReference>
<dbReference type="InterPro" id="IPR008972">
    <property type="entry name" value="Cupredoxin"/>
</dbReference>
<feature type="compositionally biased region" description="Low complexity" evidence="1">
    <location>
        <begin position="174"/>
        <end position="197"/>
    </location>
</feature>
<reference evidence="4" key="2">
    <citation type="journal article" date="2023" name="IMA Fungus">
        <title>Comparative genomic study of the Penicillium genus elucidates a diverse pangenome and 15 lateral gene transfer events.</title>
        <authorList>
            <person name="Petersen C."/>
            <person name="Sorensen T."/>
            <person name="Nielsen M.R."/>
            <person name="Sondergaard T.E."/>
            <person name="Sorensen J.L."/>
            <person name="Fitzpatrick D.A."/>
            <person name="Frisvad J.C."/>
            <person name="Nielsen K.L."/>
        </authorList>
    </citation>
    <scope>NUCLEOTIDE SEQUENCE</scope>
    <source>
        <strain evidence="4">IBT 35673</strain>
    </source>
</reference>
<dbReference type="Proteomes" id="UP001147695">
    <property type="component" value="Unassembled WGS sequence"/>
</dbReference>
<evidence type="ECO:0000256" key="2">
    <source>
        <dbReference type="SAM" id="Phobius"/>
    </source>
</evidence>
<keyword evidence="2" id="KW-0812">Transmembrane</keyword>
<feature type="signal peptide" evidence="3">
    <location>
        <begin position="1"/>
        <end position="21"/>
    </location>
</feature>
<evidence type="ECO:0000256" key="3">
    <source>
        <dbReference type="SAM" id="SignalP"/>
    </source>
</evidence>